<feature type="domain" description="Peptidase S9 prolyl oligopeptidase catalytic" evidence="7">
    <location>
        <begin position="489"/>
        <end position="696"/>
    </location>
</feature>
<dbReference type="PANTHER" id="PTHR42776:SF13">
    <property type="entry name" value="DIPEPTIDYL-PEPTIDASE 5"/>
    <property type="match status" value="1"/>
</dbReference>
<dbReference type="RefSeq" id="WP_123520702.1">
    <property type="nucleotide sequence ID" value="NZ_JBHLWF010000005.1"/>
</dbReference>
<evidence type="ECO:0000256" key="6">
    <source>
        <dbReference type="SAM" id="SignalP"/>
    </source>
</evidence>
<comment type="caution">
    <text evidence="8">The sequence shown here is derived from an EMBL/GenBank/DDBJ whole genome shotgun (WGS) entry which is preliminary data.</text>
</comment>
<keyword evidence="2" id="KW-0645">Protease</keyword>
<organism evidence="8 9">
    <name type="scientific">Pseudofulvimonas gallinarii</name>
    <dbReference type="NCBI Taxonomy" id="634155"/>
    <lineage>
        <taxon>Bacteria</taxon>
        <taxon>Pseudomonadati</taxon>
        <taxon>Pseudomonadota</taxon>
        <taxon>Gammaproteobacteria</taxon>
        <taxon>Lysobacterales</taxon>
        <taxon>Rhodanobacteraceae</taxon>
        <taxon>Pseudofulvimonas</taxon>
    </lineage>
</organism>
<evidence type="ECO:0000256" key="3">
    <source>
        <dbReference type="ARBA" id="ARBA00022729"/>
    </source>
</evidence>
<dbReference type="Pfam" id="PF00326">
    <property type="entry name" value="Peptidase_S9"/>
    <property type="match status" value="1"/>
</dbReference>
<keyword evidence="4" id="KW-0378">Hydrolase</keyword>
<sequence>MIRLVASLLACALAASAAEPASARTITHEDLWRMPRVAAPVPSPDGRQLAFTVTLPEYDADRSRTDIWLVASDGRTPPRQITFDRGGESGLAWSRDGRRLAFVAKRGDDETAQVYVLDLDGGEARRVTDIVTGARAPSFSPDGRHLLFISNVPAGSTNEESRRALVKERKERKHSAMVYTGFPIRDWDRWREDTQVRVFVHDLVDGGEARDLLAGTQLSTLPGFAGTGGMGREEIQAVWAPDGQSIVFSASRNRDRSAWSFTHNDLWQVALSGGEPRRLTGTDADDAADSHGSVTFSGDGRRLFAMVSPRTAQVYNAARLVAFDWPSMAEVARIEAPERRAIGSYVVNQRGDRVWFSVSVDGQEHILEATTGRGEPREYARPDSGGYLALTGVAQGDSPMLAGLFDSAVTPPEVARFDAGRNRFIRLTQFTAERLAGLDLMPVEHFWHDNDGHRIHSMLVRPPGFDPSKKYPLFVLMHGGPHMQWRDQWVLRWNYHLLAARGHVVLLTNFRGSTNQGEAFAQAIMGDPLRGPADDINTAADAAIARHDFIDGERQCAGGASYGGHLANWLQGTTDRYRCLVSHAGLVNLEAQWGTSDIAWSREASMGGPVWEQGEVWRTQNPIRLAANFRTPTLVTYGEKDFRVPINNGLEYWAALQRQRVESRLVVFPDENHWILKGENSRYFYQEVGDWLARWLLDEATTTPAPSSADPLIR</sequence>
<evidence type="ECO:0000259" key="7">
    <source>
        <dbReference type="Pfam" id="PF00326"/>
    </source>
</evidence>
<keyword evidence="5" id="KW-0720">Serine protease</keyword>
<feature type="chain" id="PRO_5030100360" evidence="6">
    <location>
        <begin position="18"/>
        <end position="714"/>
    </location>
</feature>
<gene>
    <name evidence="8" type="ORF">EDC25_101210</name>
</gene>
<keyword evidence="9" id="KW-1185">Reference proteome</keyword>
<reference evidence="8 9" key="1">
    <citation type="submission" date="2019-03" db="EMBL/GenBank/DDBJ databases">
        <title>Genomic Encyclopedia of Type Strains, Phase IV (KMG-IV): sequencing the most valuable type-strain genomes for metagenomic binning, comparative biology and taxonomic classification.</title>
        <authorList>
            <person name="Goeker M."/>
        </authorList>
    </citation>
    <scope>NUCLEOTIDE SEQUENCE [LARGE SCALE GENOMIC DNA]</scope>
    <source>
        <strain evidence="8 9">DSM 21944</strain>
    </source>
</reference>
<keyword evidence="8" id="KW-0031">Aminopeptidase</keyword>
<dbReference type="SUPFAM" id="SSF82171">
    <property type="entry name" value="DPP6 N-terminal domain-like"/>
    <property type="match status" value="1"/>
</dbReference>
<evidence type="ECO:0000256" key="5">
    <source>
        <dbReference type="ARBA" id="ARBA00022825"/>
    </source>
</evidence>
<name>A0A4S3L253_9GAMM</name>
<feature type="signal peptide" evidence="6">
    <location>
        <begin position="1"/>
        <end position="17"/>
    </location>
</feature>
<dbReference type="OrthoDB" id="5800347at2"/>
<dbReference type="FunFam" id="3.40.50.1820:FF:000028">
    <property type="entry name" value="S9 family peptidase"/>
    <property type="match status" value="1"/>
</dbReference>
<dbReference type="GO" id="GO:0006508">
    <property type="term" value="P:proteolysis"/>
    <property type="evidence" value="ECO:0007669"/>
    <property type="project" value="UniProtKB-KW"/>
</dbReference>
<dbReference type="GO" id="GO:0004252">
    <property type="term" value="F:serine-type endopeptidase activity"/>
    <property type="evidence" value="ECO:0007669"/>
    <property type="project" value="TreeGrafter"/>
</dbReference>
<evidence type="ECO:0000256" key="4">
    <source>
        <dbReference type="ARBA" id="ARBA00022801"/>
    </source>
</evidence>
<proteinExistence type="inferred from homology"/>
<evidence type="ECO:0000313" key="9">
    <source>
        <dbReference type="Proteomes" id="UP000294599"/>
    </source>
</evidence>
<dbReference type="GO" id="GO:0004177">
    <property type="term" value="F:aminopeptidase activity"/>
    <property type="evidence" value="ECO:0007669"/>
    <property type="project" value="UniProtKB-KW"/>
</dbReference>
<evidence type="ECO:0000313" key="8">
    <source>
        <dbReference type="EMBL" id="TCT01343.1"/>
    </source>
</evidence>
<dbReference type="SUPFAM" id="SSF53474">
    <property type="entry name" value="alpha/beta-Hydrolases"/>
    <property type="match status" value="1"/>
</dbReference>
<dbReference type="AlphaFoldDB" id="A0A4S3L253"/>
<dbReference type="Gene3D" id="2.120.10.30">
    <property type="entry name" value="TolB, C-terminal domain"/>
    <property type="match status" value="2"/>
</dbReference>
<comment type="similarity">
    <text evidence="1">Belongs to the peptidase S9C family.</text>
</comment>
<dbReference type="Gene3D" id="3.40.50.1820">
    <property type="entry name" value="alpha/beta hydrolase"/>
    <property type="match status" value="1"/>
</dbReference>
<accession>A0A4S3L253</accession>
<dbReference type="InterPro" id="IPR011659">
    <property type="entry name" value="WD40"/>
</dbReference>
<dbReference type="InterPro" id="IPR001375">
    <property type="entry name" value="Peptidase_S9_cat"/>
</dbReference>
<dbReference type="InterPro" id="IPR029058">
    <property type="entry name" value="AB_hydrolase_fold"/>
</dbReference>
<dbReference type="PANTHER" id="PTHR42776">
    <property type="entry name" value="SERINE PEPTIDASE S9 FAMILY MEMBER"/>
    <property type="match status" value="1"/>
</dbReference>
<dbReference type="Pfam" id="PF07676">
    <property type="entry name" value="PD40"/>
    <property type="match status" value="4"/>
</dbReference>
<dbReference type="EMBL" id="SMAF01000001">
    <property type="protein sequence ID" value="TCT01343.1"/>
    <property type="molecule type" value="Genomic_DNA"/>
</dbReference>
<dbReference type="Proteomes" id="UP000294599">
    <property type="component" value="Unassembled WGS sequence"/>
</dbReference>
<keyword evidence="3 6" id="KW-0732">Signal</keyword>
<evidence type="ECO:0000256" key="1">
    <source>
        <dbReference type="ARBA" id="ARBA00010040"/>
    </source>
</evidence>
<dbReference type="InterPro" id="IPR011042">
    <property type="entry name" value="6-blade_b-propeller_TolB-like"/>
</dbReference>
<protein>
    <submittedName>
        <fullName evidence="8">Dipeptidyl aminopeptidase/acylaminoacyl peptidase</fullName>
    </submittedName>
</protein>
<evidence type="ECO:0000256" key="2">
    <source>
        <dbReference type="ARBA" id="ARBA00022670"/>
    </source>
</evidence>